<evidence type="ECO:0008006" key="6">
    <source>
        <dbReference type="Google" id="ProtNLM"/>
    </source>
</evidence>
<proteinExistence type="inferred from homology"/>
<dbReference type="PANTHER" id="PTHR44169:SF6">
    <property type="entry name" value="NADPH-DEPENDENT 1-ACYLDIHYDROXYACETONE PHOSPHATE REDUCTASE"/>
    <property type="match status" value="1"/>
</dbReference>
<evidence type="ECO:0000256" key="3">
    <source>
        <dbReference type="RuleBase" id="RU000363"/>
    </source>
</evidence>
<dbReference type="GO" id="GO:0000140">
    <property type="term" value="F:acylglycerone-phosphate reductase (NADP+) activity"/>
    <property type="evidence" value="ECO:0007669"/>
    <property type="project" value="TreeGrafter"/>
</dbReference>
<dbReference type="Pfam" id="PF00106">
    <property type="entry name" value="adh_short"/>
    <property type="match status" value="1"/>
</dbReference>
<evidence type="ECO:0000256" key="1">
    <source>
        <dbReference type="ARBA" id="ARBA00006484"/>
    </source>
</evidence>
<dbReference type="Proteomes" id="UP000696280">
    <property type="component" value="Unassembled WGS sequence"/>
</dbReference>
<sequence length="292" mass="31183">MGQQAAEKFALVTGASSGQIGAALAVAFQKKNFTVFASVRDPKEAPEDLLKLPRVHVLQIDLASEVSIAQAVGTVKSQTAGRGIDVLINGARVEFVMPLIDSSLSEGKRCFDINIWGTFLMVKAFTPQLIQNKGTVVNMSSIGSLVNTPWLGLYAASEAALNTMGETLRLELAPFHVRVLTLITGCVKADIYTKPGEFKLPPSSIYSPIISTLSDTAEGKLDPEMMPAEKYALQVVDDVLKNKSGKVYRGNVASVIRIISWLPPMLLDGMLSAKKGLAELAKFVDAASTGTG</sequence>
<dbReference type="GO" id="GO:0005783">
    <property type="term" value="C:endoplasmic reticulum"/>
    <property type="evidence" value="ECO:0007669"/>
    <property type="project" value="TreeGrafter"/>
</dbReference>
<dbReference type="GO" id="GO:0005811">
    <property type="term" value="C:lipid droplet"/>
    <property type="evidence" value="ECO:0007669"/>
    <property type="project" value="TreeGrafter"/>
</dbReference>
<dbReference type="GO" id="GO:0019433">
    <property type="term" value="P:triglyceride catabolic process"/>
    <property type="evidence" value="ECO:0007669"/>
    <property type="project" value="TreeGrafter"/>
</dbReference>
<organism evidence="4 5">
    <name type="scientific">Hymenoscyphus fraxineus</name>
    <dbReference type="NCBI Taxonomy" id="746836"/>
    <lineage>
        <taxon>Eukaryota</taxon>
        <taxon>Fungi</taxon>
        <taxon>Dikarya</taxon>
        <taxon>Ascomycota</taxon>
        <taxon>Pezizomycotina</taxon>
        <taxon>Leotiomycetes</taxon>
        <taxon>Helotiales</taxon>
        <taxon>Helotiaceae</taxon>
        <taxon>Hymenoscyphus</taxon>
    </lineage>
</organism>
<feature type="non-terminal residue" evidence="4">
    <location>
        <position position="1"/>
    </location>
</feature>
<evidence type="ECO:0000256" key="2">
    <source>
        <dbReference type="ARBA" id="ARBA00023002"/>
    </source>
</evidence>
<dbReference type="SUPFAM" id="SSF51735">
    <property type="entry name" value="NAD(P)-binding Rossmann-fold domains"/>
    <property type="match status" value="1"/>
</dbReference>
<dbReference type="GO" id="GO:0006654">
    <property type="term" value="P:phosphatidic acid biosynthetic process"/>
    <property type="evidence" value="ECO:0007669"/>
    <property type="project" value="TreeGrafter"/>
</dbReference>
<protein>
    <recommendedName>
        <fullName evidence="6">NAD(P)-binding protein</fullName>
    </recommendedName>
</protein>
<evidence type="ECO:0000313" key="4">
    <source>
        <dbReference type="EMBL" id="CAG8959040.1"/>
    </source>
</evidence>
<dbReference type="PRINTS" id="PR00080">
    <property type="entry name" value="SDRFAMILY"/>
</dbReference>
<reference evidence="4" key="1">
    <citation type="submission" date="2021-07" db="EMBL/GenBank/DDBJ databases">
        <authorList>
            <person name="Durling M."/>
        </authorList>
    </citation>
    <scope>NUCLEOTIDE SEQUENCE</scope>
</reference>
<dbReference type="InterPro" id="IPR002347">
    <property type="entry name" value="SDR_fam"/>
</dbReference>
<evidence type="ECO:0000313" key="5">
    <source>
        <dbReference type="Proteomes" id="UP000696280"/>
    </source>
</evidence>
<dbReference type="EMBL" id="CAJVRL010000088">
    <property type="protein sequence ID" value="CAG8959040.1"/>
    <property type="molecule type" value="Genomic_DNA"/>
</dbReference>
<gene>
    <name evidence="4" type="ORF">HYFRA_00012820</name>
</gene>
<keyword evidence="5" id="KW-1185">Reference proteome</keyword>
<keyword evidence="2" id="KW-0560">Oxidoreductase</keyword>
<name>A0A9N9L7B9_9HELO</name>
<comment type="caution">
    <text evidence="4">The sequence shown here is derived from an EMBL/GenBank/DDBJ whole genome shotgun (WGS) entry which is preliminary data.</text>
</comment>
<dbReference type="GO" id="GO:0004806">
    <property type="term" value="F:triacylglycerol lipase activity"/>
    <property type="evidence" value="ECO:0007669"/>
    <property type="project" value="TreeGrafter"/>
</dbReference>
<dbReference type="Gene3D" id="3.40.50.720">
    <property type="entry name" value="NAD(P)-binding Rossmann-like Domain"/>
    <property type="match status" value="1"/>
</dbReference>
<dbReference type="PANTHER" id="PTHR44169">
    <property type="entry name" value="NADPH-DEPENDENT 1-ACYLDIHYDROXYACETONE PHOSPHATE REDUCTASE"/>
    <property type="match status" value="1"/>
</dbReference>
<dbReference type="InterPro" id="IPR036291">
    <property type="entry name" value="NAD(P)-bd_dom_sf"/>
</dbReference>
<dbReference type="AlphaFoldDB" id="A0A9N9L7B9"/>
<dbReference type="OrthoDB" id="2102561at2759"/>
<comment type="similarity">
    <text evidence="1 3">Belongs to the short-chain dehydrogenases/reductases (SDR) family.</text>
</comment>
<accession>A0A9N9L7B9</accession>
<dbReference type="PRINTS" id="PR00081">
    <property type="entry name" value="GDHRDH"/>
</dbReference>